<evidence type="ECO:0000313" key="9">
    <source>
        <dbReference type="EMBL" id="ORM66802.1"/>
    </source>
</evidence>
<dbReference type="EMBL" id="MLFR01000033">
    <property type="protein sequence ID" value="ORM66802.1"/>
    <property type="molecule type" value="Genomic_DNA"/>
</dbReference>
<evidence type="ECO:0000256" key="8">
    <source>
        <dbReference type="SAM" id="SignalP"/>
    </source>
</evidence>
<feature type="chain" id="PRO_5013027120" description="Peptidase" evidence="8">
    <location>
        <begin position="31"/>
        <end position="482"/>
    </location>
</feature>
<sequence>MKGIPCIHLKSRRCPVAILLLSALALPAHATLFNNTPNSPRADAVTSRNTLDLAQAYARMLYNDPQIKSATAARDAGRDESGIARAALLPQASITYLRNRTDLKEIMTQSTGIAGLPDEHYQVKEKFYGKRAGITIEQSLFDYSAISTYRIGKTQAQYADVQYRLQVQQEAVTLIDTYLNALLARDTLQLAQYQLQVYKDMLRDNQRLIDRGEGTRIDTLETRAQISATRAELVKDENDLKDRLGELSALVGEPIQPQQLMAINLQHGLLPLQRLDLPTLLKDANEQNPQMQAARLSVQYSDLTIEKAKGEFMPKVSAFASREHIESDNIDNMGRNYYDNTVGIQVSIPLFNGGSSYYTARQAYSRREQAQYELEHTSNSTATLLEQYFRVTDTSLSRIRTLRQNVTESEDLVQAMRRSVAGGERTNTDALQAERQAFQARLALIRSYVEWFQAYGKLQFYAGRFSEDDIVVLNRQLVMARQ</sequence>
<keyword evidence="3" id="KW-0813">Transport</keyword>
<comment type="caution">
    <text evidence="9">The sequence shown here is derived from an EMBL/GenBank/DDBJ whole genome shotgun (WGS) entry which is preliminary data.</text>
</comment>
<dbReference type="InterPro" id="IPR003423">
    <property type="entry name" value="OMP_efflux"/>
</dbReference>
<dbReference type="GO" id="GO:1990281">
    <property type="term" value="C:efflux pump complex"/>
    <property type="evidence" value="ECO:0007669"/>
    <property type="project" value="TreeGrafter"/>
</dbReference>
<dbReference type="InterPro" id="IPR010130">
    <property type="entry name" value="T1SS_OMP_TolC"/>
</dbReference>
<evidence type="ECO:0000256" key="4">
    <source>
        <dbReference type="ARBA" id="ARBA00022452"/>
    </source>
</evidence>
<reference evidence="9 10" key="1">
    <citation type="journal article" date="2017" name="Antonie Van Leeuwenhoek">
        <title>Phylogenomic resolution of the bacterial genus Pantoea and its relationship with Erwinia and Tatumella.</title>
        <authorList>
            <person name="Palmer M."/>
            <person name="Steenkamp E.T."/>
            <person name="Coetzee M.P."/>
            <person name="Chan W.Y."/>
            <person name="van Zyl E."/>
            <person name="De Maayer P."/>
            <person name="Coutinho T.A."/>
            <person name="Blom J."/>
            <person name="Smits T.H."/>
            <person name="Duffy B."/>
            <person name="Venter S.N."/>
        </authorList>
    </citation>
    <scope>NUCLEOTIDE SEQUENCE [LARGE SCALE GENOMIC DNA]</scope>
    <source>
        <strain evidence="9 10">LMG 26275</strain>
    </source>
</reference>
<keyword evidence="7" id="KW-0998">Cell outer membrane</keyword>
<proteinExistence type="inferred from homology"/>
<dbReference type="Pfam" id="PF02321">
    <property type="entry name" value="OEP"/>
    <property type="match status" value="2"/>
</dbReference>
<dbReference type="PANTHER" id="PTHR30026">
    <property type="entry name" value="OUTER MEMBRANE PROTEIN TOLC"/>
    <property type="match status" value="1"/>
</dbReference>
<name>A0A1X1CQX9_9GAMM</name>
<dbReference type="GO" id="GO:0015562">
    <property type="term" value="F:efflux transmembrane transporter activity"/>
    <property type="evidence" value="ECO:0007669"/>
    <property type="project" value="InterPro"/>
</dbReference>
<evidence type="ECO:0000256" key="2">
    <source>
        <dbReference type="ARBA" id="ARBA00007613"/>
    </source>
</evidence>
<dbReference type="NCBIfam" id="TIGR01844">
    <property type="entry name" value="type_I_sec_TolC"/>
    <property type="match status" value="1"/>
</dbReference>
<keyword evidence="8" id="KW-0732">Signal</keyword>
<evidence type="ECO:0000256" key="3">
    <source>
        <dbReference type="ARBA" id="ARBA00022448"/>
    </source>
</evidence>
<evidence type="ECO:0000256" key="7">
    <source>
        <dbReference type="ARBA" id="ARBA00023237"/>
    </source>
</evidence>
<gene>
    <name evidence="9" type="ORF">HA51_22800</name>
</gene>
<protein>
    <recommendedName>
        <fullName evidence="11">Peptidase</fullName>
    </recommendedName>
</protein>
<comment type="similarity">
    <text evidence="2">Belongs to the outer membrane factor (OMF) (TC 1.B.17) family.</text>
</comment>
<dbReference type="Proteomes" id="UP000193558">
    <property type="component" value="Unassembled WGS sequence"/>
</dbReference>
<keyword evidence="6" id="KW-0472">Membrane</keyword>
<organism evidence="9 10">
    <name type="scientific">Pantoea rwandensis</name>
    <dbReference type="NCBI Taxonomy" id="1076550"/>
    <lineage>
        <taxon>Bacteria</taxon>
        <taxon>Pseudomonadati</taxon>
        <taxon>Pseudomonadota</taxon>
        <taxon>Gammaproteobacteria</taxon>
        <taxon>Enterobacterales</taxon>
        <taxon>Erwiniaceae</taxon>
        <taxon>Pantoea</taxon>
    </lineage>
</organism>
<dbReference type="Gene3D" id="1.20.1600.10">
    <property type="entry name" value="Outer membrane efflux proteins (OEP)"/>
    <property type="match status" value="1"/>
</dbReference>
<evidence type="ECO:0000256" key="5">
    <source>
        <dbReference type="ARBA" id="ARBA00022692"/>
    </source>
</evidence>
<evidence type="ECO:0000256" key="6">
    <source>
        <dbReference type="ARBA" id="ARBA00023136"/>
    </source>
</evidence>
<accession>A0A1X1CQX9</accession>
<comment type="subcellular location">
    <subcellularLocation>
        <location evidence="1">Cell outer membrane</location>
    </subcellularLocation>
</comment>
<dbReference type="AlphaFoldDB" id="A0A1X1CQX9"/>
<dbReference type="SUPFAM" id="SSF56954">
    <property type="entry name" value="Outer membrane efflux proteins (OEP)"/>
    <property type="match status" value="1"/>
</dbReference>
<keyword evidence="5" id="KW-0812">Transmembrane</keyword>
<evidence type="ECO:0008006" key="11">
    <source>
        <dbReference type="Google" id="ProtNLM"/>
    </source>
</evidence>
<keyword evidence="4" id="KW-1134">Transmembrane beta strand</keyword>
<dbReference type="PANTHER" id="PTHR30026:SF20">
    <property type="entry name" value="OUTER MEMBRANE PROTEIN TOLC"/>
    <property type="match status" value="1"/>
</dbReference>
<dbReference type="GO" id="GO:0009279">
    <property type="term" value="C:cell outer membrane"/>
    <property type="evidence" value="ECO:0007669"/>
    <property type="project" value="UniProtKB-SubCell"/>
</dbReference>
<evidence type="ECO:0000313" key="10">
    <source>
        <dbReference type="Proteomes" id="UP000193558"/>
    </source>
</evidence>
<dbReference type="GO" id="GO:0015288">
    <property type="term" value="F:porin activity"/>
    <property type="evidence" value="ECO:0007669"/>
    <property type="project" value="TreeGrafter"/>
</dbReference>
<dbReference type="InterPro" id="IPR051906">
    <property type="entry name" value="TolC-like"/>
</dbReference>
<evidence type="ECO:0000256" key="1">
    <source>
        <dbReference type="ARBA" id="ARBA00004442"/>
    </source>
</evidence>
<feature type="signal peptide" evidence="8">
    <location>
        <begin position="1"/>
        <end position="30"/>
    </location>
</feature>